<proteinExistence type="predicted"/>
<sequence length="60" mass="7186">MIQSDGLARPKRRFDSWYDQRLVIRKGEDMLASIDDDAIKEIQRLKLAWRYWGDASELQM</sequence>
<name>A0ABX3MWM4_9RHOB</name>
<accession>A0ABX3MWM4</accession>
<reference evidence="1 2" key="1">
    <citation type="submission" date="2016-11" db="EMBL/GenBank/DDBJ databases">
        <title>A multilocus sequence analysis scheme for characterization of bacteria in the genus Thioclava.</title>
        <authorList>
            <person name="Liu Y."/>
            <person name="Shao Z."/>
        </authorList>
    </citation>
    <scope>NUCLEOTIDE SEQUENCE [LARGE SCALE GENOMIC DNA]</scope>
    <source>
        <strain evidence="1 2">TAW-CT134</strain>
    </source>
</reference>
<evidence type="ECO:0000313" key="1">
    <source>
        <dbReference type="EMBL" id="OOY22549.1"/>
    </source>
</evidence>
<dbReference type="EMBL" id="MPZV01000005">
    <property type="protein sequence ID" value="OOY22549.1"/>
    <property type="molecule type" value="Genomic_DNA"/>
</dbReference>
<comment type="caution">
    <text evidence="1">The sequence shown here is derived from an EMBL/GenBank/DDBJ whole genome shotgun (WGS) entry which is preliminary data.</text>
</comment>
<organism evidence="1 2">
    <name type="scientific">Thioclava sediminum</name>
    <dbReference type="NCBI Taxonomy" id="1915319"/>
    <lineage>
        <taxon>Bacteria</taxon>
        <taxon>Pseudomonadati</taxon>
        <taxon>Pseudomonadota</taxon>
        <taxon>Alphaproteobacteria</taxon>
        <taxon>Rhodobacterales</taxon>
        <taxon>Paracoccaceae</taxon>
        <taxon>Thioclava</taxon>
    </lineage>
</organism>
<protein>
    <submittedName>
        <fullName evidence="1">Uncharacterized protein</fullName>
    </submittedName>
</protein>
<keyword evidence="2" id="KW-1185">Reference proteome</keyword>
<evidence type="ECO:0000313" key="2">
    <source>
        <dbReference type="Proteomes" id="UP000190787"/>
    </source>
</evidence>
<dbReference type="Proteomes" id="UP000190787">
    <property type="component" value="Unassembled WGS sequence"/>
</dbReference>
<gene>
    <name evidence="1" type="ORF">BMI91_17920</name>
</gene>